<evidence type="ECO:0000313" key="2">
    <source>
        <dbReference type="Proteomes" id="UP000190286"/>
    </source>
</evidence>
<protein>
    <submittedName>
        <fullName evidence="1">Hydroxymethylpyrimidine pyrophosphatase</fullName>
    </submittedName>
</protein>
<proteinExistence type="predicted"/>
<dbReference type="GeneID" id="93338137"/>
<dbReference type="Gene3D" id="3.40.50.1000">
    <property type="entry name" value="HAD superfamily/HAD-like"/>
    <property type="match status" value="1"/>
</dbReference>
<dbReference type="CDD" id="cd01427">
    <property type="entry name" value="HAD_like"/>
    <property type="match status" value="1"/>
</dbReference>
<gene>
    <name evidence="1" type="ORF">SAMN02745178_01679</name>
</gene>
<dbReference type="RefSeq" id="WP_078784595.1">
    <property type="nucleotide sequence ID" value="NZ_FUYF01000008.1"/>
</dbReference>
<name>A0A1T4XCD1_9FIRM</name>
<evidence type="ECO:0000313" key="1">
    <source>
        <dbReference type="EMBL" id="SKA87067.1"/>
    </source>
</evidence>
<dbReference type="SUPFAM" id="SSF56784">
    <property type="entry name" value="HAD-like"/>
    <property type="match status" value="1"/>
</dbReference>
<accession>A0A1T4XCD1</accession>
<reference evidence="1 2" key="1">
    <citation type="submission" date="2017-02" db="EMBL/GenBank/DDBJ databases">
        <authorList>
            <person name="Peterson S.W."/>
        </authorList>
    </citation>
    <scope>NUCLEOTIDE SEQUENCE [LARGE SCALE GENOMIC DNA]</scope>
    <source>
        <strain evidence="1 2">ATCC 27749</strain>
    </source>
</reference>
<dbReference type="InterPro" id="IPR023214">
    <property type="entry name" value="HAD_sf"/>
</dbReference>
<dbReference type="AlphaFoldDB" id="A0A1T4XCD1"/>
<dbReference type="InterPro" id="IPR036412">
    <property type="entry name" value="HAD-like_sf"/>
</dbReference>
<dbReference type="OrthoDB" id="1957355at2"/>
<dbReference type="STRING" id="745368.SAMN02745178_01679"/>
<keyword evidence="2" id="KW-1185">Reference proteome</keyword>
<sequence length="281" mass="31133">MKHYKAIFFDWDGTAVLSRKAPVEDAVNAMRPLLDKGVKLCIVSGTTYENIAGGKLHSYFTPKQLENLYLGLGRGAFDYGYDATGQPTILVDRVPDAKGILAVHDACYRIHRELLEKYGMNTDIVFSRPNYCKIDLMPANNRGENLFLQEGEAARLQHILQQHGIDSIETVIAMAESFGTPEMPLRATTDAKYLEVGPTGKSDNVDALFARFGFAAEDCCFWGDEFIGVTDSIFGSDAGMMTQTTQNGDFYDVSDLKGVRPEQVKKLGGGIQTFLTFLREQ</sequence>
<organism evidence="1 2">
    <name type="scientific">Gemmiger formicilis</name>
    <dbReference type="NCBI Taxonomy" id="745368"/>
    <lineage>
        <taxon>Bacteria</taxon>
        <taxon>Bacillati</taxon>
        <taxon>Bacillota</taxon>
        <taxon>Clostridia</taxon>
        <taxon>Eubacteriales</taxon>
        <taxon>Gemmiger</taxon>
    </lineage>
</organism>
<dbReference type="Proteomes" id="UP000190286">
    <property type="component" value="Unassembled WGS sequence"/>
</dbReference>
<dbReference type="EMBL" id="FUYF01000008">
    <property type="protein sequence ID" value="SKA87067.1"/>
    <property type="molecule type" value="Genomic_DNA"/>
</dbReference>